<dbReference type="InterPro" id="IPR007160">
    <property type="entry name" value="DUF362"/>
</dbReference>
<keyword evidence="6" id="KW-0408">Iron</keyword>
<dbReference type="GO" id="GO:0051539">
    <property type="term" value="F:4 iron, 4 sulfur cluster binding"/>
    <property type="evidence" value="ECO:0007669"/>
    <property type="project" value="UniProtKB-KW"/>
</dbReference>
<evidence type="ECO:0000313" key="10">
    <source>
        <dbReference type="Proteomes" id="UP000010802"/>
    </source>
</evidence>
<evidence type="ECO:0000256" key="7">
    <source>
        <dbReference type="ARBA" id="ARBA00023014"/>
    </source>
</evidence>
<dbReference type="HOGENOM" id="CLU_046240_0_0_9"/>
<gene>
    <name evidence="9" type="ordered locus">TEPIRE1_2804</name>
</gene>
<reference evidence="10" key="1">
    <citation type="journal article" date="2013" name="Genome Announc.">
        <title>First genome sequence of a syntrophic acetate-oxidizing bacterium, Tepidanaerobacter acetatoxydans strain Re1.</title>
        <authorList>
            <person name="Manzoor S."/>
            <person name="Bongcam-Rudloff E."/>
            <person name="Schnurer A."/>
            <person name="Muller B."/>
        </authorList>
    </citation>
    <scope>NUCLEOTIDE SEQUENCE [LARGE SCALE GENOMIC DNA]</scope>
    <source>
        <strain evidence="10">Re1</strain>
    </source>
</reference>
<dbReference type="EMBL" id="HF563609">
    <property type="protein sequence ID" value="CDI41081.1"/>
    <property type="molecule type" value="Genomic_DNA"/>
</dbReference>
<dbReference type="Pfam" id="PF12838">
    <property type="entry name" value="Fer4_7"/>
    <property type="match status" value="1"/>
</dbReference>
<evidence type="ECO:0000256" key="4">
    <source>
        <dbReference type="ARBA" id="ARBA00022485"/>
    </source>
</evidence>
<keyword evidence="4" id="KW-0004">4Fe-4S</keyword>
<proteinExistence type="predicted"/>
<dbReference type="AlphaFoldDB" id="F4LV52"/>
<dbReference type="PROSITE" id="PS51379">
    <property type="entry name" value="4FE4S_FER_2"/>
    <property type="match status" value="2"/>
</dbReference>
<dbReference type="PANTHER" id="PTHR24960:SF79">
    <property type="entry name" value="PHOTOSYSTEM I IRON-SULFUR CENTER"/>
    <property type="match status" value="1"/>
</dbReference>
<organism evidence="9 10">
    <name type="scientific">Tepidanaerobacter acetatoxydans (strain DSM 21804 / JCM 16047 / Re1)</name>
    <dbReference type="NCBI Taxonomy" id="1209989"/>
    <lineage>
        <taxon>Bacteria</taxon>
        <taxon>Bacillati</taxon>
        <taxon>Bacillota</taxon>
        <taxon>Clostridia</taxon>
        <taxon>Thermosediminibacterales</taxon>
        <taxon>Tepidanaerobacteraceae</taxon>
        <taxon>Tepidanaerobacter</taxon>
    </lineage>
</organism>
<dbReference type="OrthoDB" id="9781559at2"/>
<dbReference type="Pfam" id="PF04015">
    <property type="entry name" value="DUF362"/>
    <property type="match status" value="1"/>
</dbReference>
<dbReference type="Proteomes" id="UP000010802">
    <property type="component" value="Chromosome"/>
</dbReference>
<dbReference type="eggNOG" id="COG2768">
    <property type="taxonomic scope" value="Bacteria"/>
</dbReference>
<keyword evidence="10" id="KW-1185">Reference proteome</keyword>
<comment type="function">
    <text evidence="2">Ferredoxins are iron-sulfur proteins that transfer electrons in a wide variety of metabolic reactions.</text>
</comment>
<feature type="domain" description="4Fe-4S ferredoxin-type" evidence="8">
    <location>
        <begin position="190"/>
        <end position="219"/>
    </location>
</feature>
<dbReference type="RefSeq" id="WP_013779618.1">
    <property type="nucleotide sequence ID" value="NC_015519.1"/>
</dbReference>
<dbReference type="GO" id="GO:0046872">
    <property type="term" value="F:metal ion binding"/>
    <property type="evidence" value="ECO:0007669"/>
    <property type="project" value="UniProtKB-KW"/>
</dbReference>
<evidence type="ECO:0000256" key="5">
    <source>
        <dbReference type="ARBA" id="ARBA00022723"/>
    </source>
</evidence>
<keyword evidence="7" id="KW-0411">Iron-sulfur</keyword>
<protein>
    <recommendedName>
        <fullName evidence="3">Ferredoxin</fullName>
    </recommendedName>
</protein>
<evidence type="ECO:0000256" key="1">
    <source>
        <dbReference type="ARBA" id="ARBA00001966"/>
    </source>
</evidence>
<comment type="cofactor">
    <cofactor evidence="1">
        <name>[4Fe-4S] cluster</name>
        <dbReference type="ChEBI" id="CHEBI:49883"/>
    </cofactor>
</comment>
<dbReference type="STRING" id="1209989.TepRe1_2601"/>
<evidence type="ECO:0000256" key="6">
    <source>
        <dbReference type="ARBA" id="ARBA00023004"/>
    </source>
</evidence>
<evidence type="ECO:0000256" key="3">
    <source>
        <dbReference type="ARBA" id="ARBA00013529"/>
    </source>
</evidence>
<evidence type="ECO:0000259" key="8">
    <source>
        <dbReference type="PROSITE" id="PS51379"/>
    </source>
</evidence>
<evidence type="ECO:0000313" key="9">
    <source>
        <dbReference type="EMBL" id="CDI41081.1"/>
    </source>
</evidence>
<dbReference type="PROSITE" id="PS00198">
    <property type="entry name" value="4FE4S_FER_1"/>
    <property type="match status" value="2"/>
</dbReference>
<feature type="domain" description="4Fe-4S ferredoxin-type" evidence="8">
    <location>
        <begin position="221"/>
        <end position="248"/>
    </location>
</feature>
<evidence type="ECO:0000256" key="2">
    <source>
        <dbReference type="ARBA" id="ARBA00003532"/>
    </source>
</evidence>
<dbReference type="SUPFAM" id="SSF54862">
    <property type="entry name" value="4Fe-4S ferredoxins"/>
    <property type="match status" value="1"/>
</dbReference>
<keyword evidence="5" id="KW-0479">Metal-binding</keyword>
<dbReference type="KEGG" id="tep:TepRe1_2601"/>
<dbReference type="Gene3D" id="3.30.70.20">
    <property type="match status" value="1"/>
</dbReference>
<dbReference type="InterPro" id="IPR017900">
    <property type="entry name" value="4Fe4S_Fe_S_CS"/>
</dbReference>
<name>F4LV52_TEPAE</name>
<dbReference type="PANTHER" id="PTHR24960">
    <property type="entry name" value="PHOTOSYSTEM I IRON-SULFUR CENTER-RELATED"/>
    <property type="match status" value="1"/>
</dbReference>
<accession>F4LV52</accession>
<sequence>MTKKIYFADARVKSYDFKYSFVAKFEQILNMIDFKEFINEKDYVAVKTHFGSYGAHRIVRPIFLKKVVDKVKEAGGKPFVTDTVRIPGLEYLDVANMEGINHLSVGAPVILADGIFGQDQVKVKSGPILKEIGVASAIYHAPAMIVVSHCKGHVGSGFGGAIKNLGMGGISCKDTCGEAERGRIHFEENKHLNWLDDKCIRCGQCVDVCPHGAIKLMNDCIVIDKSICVKCGRCSRVCEAKALIVPITEEGFQAGLAESAHAVVSTFEKGRILYINFITEVQPECDCMPMADTPLVQDQGVLVSFDPVAIDQAAIDMINSAAPLAQSKAADKNVKKGDNILKAVTGKNAQLHIDAACKLGMGTKEYELITITEKDVSEGEGE</sequence>
<dbReference type="InterPro" id="IPR050157">
    <property type="entry name" value="PSI_iron-sulfur_center"/>
</dbReference>
<dbReference type="KEGG" id="tae:TepiRe1_2804"/>
<dbReference type="InterPro" id="IPR017896">
    <property type="entry name" value="4Fe4S_Fe-S-bd"/>
</dbReference>